<organism evidence="4 5">
    <name type="scientific">Candidatus Eisenbergiella pullistercoris</name>
    <dbReference type="NCBI Taxonomy" id="2838555"/>
    <lineage>
        <taxon>Bacteria</taxon>
        <taxon>Bacillati</taxon>
        <taxon>Bacillota</taxon>
        <taxon>Clostridia</taxon>
        <taxon>Lachnospirales</taxon>
        <taxon>Lachnospiraceae</taxon>
        <taxon>Eisenbergiella</taxon>
    </lineage>
</organism>
<dbReference type="InterPro" id="IPR036705">
    <property type="entry name" value="Ribosyl_crysJ1_sf"/>
</dbReference>
<gene>
    <name evidence="4" type="ORF">H9831_04150</name>
</gene>
<feature type="binding site" evidence="3">
    <location>
        <position position="280"/>
    </location>
    <ligand>
        <name>Mg(2+)</name>
        <dbReference type="ChEBI" id="CHEBI:18420"/>
        <label>1</label>
    </ligand>
</feature>
<comment type="similarity">
    <text evidence="1">Belongs to the ADP-ribosylglycohydrolase family.</text>
</comment>
<sequence length="519" mass="57856">MNYERNEYRNRVLGCFLGKNAGGTLGMRDEWHRRINHVTYYTHEITGEPLPNDDMDIQLVWLIALEEKGIHIDARTLGDYWMYYVTPHWAEYGNCKINMRMGIQPPFSGTHNNPYTDSCGAYIRSEIWACLAPGCPETAVSYACRDALVDHGEGEGLYAEAFCAAMESAAFVEHDIRTLIHIGLSYIPEECAIAKAVRLAESLYDRRVPWMEARDEILRNFLGGFIFTVSEEDRKKGFVNGRTGWEAPSNIGMIILALLYGEGDFGKTICLAVNCGEDTDCTAATSGALLGILLGIDGIEEKWKAPIGGKLKPACLNLGELGNLGNLLPKDIYELQERIEKLAEMVLAGCHTGMALSDQPCLFDGCRLFCEDNSRFYAGPDTARYSFDFFDIDVTFENGISIAPFSSKKLTFTVHNRYKTSENLNIHIYGENLQVSPSRDGLMHIPEGIWFRNRAQASFTLHWEDFPGTVCRAVAEFTTPSRAGSMLVPLIFVKDITDDCDGKTHAAKAGNISCGEEKT</sequence>
<keyword evidence="3" id="KW-0460">Magnesium</keyword>
<dbReference type="GO" id="GO:0046872">
    <property type="term" value="F:metal ion binding"/>
    <property type="evidence" value="ECO:0007669"/>
    <property type="project" value="UniProtKB-KW"/>
</dbReference>
<reference evidence="4" key="1">
    <citation type="journal article" date="2021" name="PeerJ">
        <title>Extensive microbial diversity within the chicken gut microbiome revealed by metagenomics and culture.</title>
        <authorList>
            <person name="Gilroy R."/>
            <person name="Ravi A."/>
            <person name="Getino M."/>
            <person name="Pursley I."/>
            <person name="Horton D.L."/>
            <person name="Alikhan N.F."/>
            <person name="Baker D."/>
            <person name="Gharbi K."/>
            <person name="Hall N."/>
            <person name="Watson M."/>
            <person name="Adriaenssens E.M."/>
            <person name="Foster-Nyarko E."/>
            <person name="Jarju S."/>
            <person name="Secka A."/>
            <person name="Antonio M."/>
            <person name="Oren A."/>
            <person name="Chaudhuri R.R."/>
            <person name="La Ragione R."/>
            <person name="Hildebrand F."/>
            <person name="Pallen M.J."/>
        </authorList>
    </citation>
    <scope>NUCLEOTIDE SEQUENCE</scope>
    <source>
        <strain evidence="4">ChiSxjej3B15-24422</strain>
    </source>
</reference>
<evidence type="ECO:0000256" key="1">
    <source>
        <dbReference type="ARBA" id="ARBA00010702"/>
    </source>
</evidence>
<dbReference type="InterPro" id="IPR005502">
    <property type="entry name" value="Ribosyl_crysJ1"/>
</dbReference>
<feature type="binding site" evidence="3">
    <location>
        <position position="53"/>
    </location>
    <ligand>
        <name>Mg(2+)</name>
        <dbReference type="ChEBI" id="CHEBI:18420"/>
        <label>1</label>
    </ligand>
</feature>
<name>A0A9D1YN84_9FIRM</name>
<evidence type="ECO:0000313" key="4">
    <source>
        <dbReference type="EMBL" id="HIY59863.1"/>
    </source>
</evidence>
<dbReference type="PANTHER" id="PTHR16222">
    <property type="entry name" value="ADP-RIBOSYLGLYCOHYDROLASE"/>
    <property type="match status" value="1"/>
</dbReference>
<dbReference type="EMBL" id="DXDD01000050">
    <property type="protein sequence ID" value="HIY59863.1"/>
    <property type="molecule type" value="Genomic_DNA"/>
</dbReference>
<dbReference type="Gene3D" id="1.10.4080.10">
    <property type="entry name" value="ADP-ribosylation/Crystallin J1"/>
    <property type="match status" value="1"/>
</dbReference>
<dbReference type="SUPFAM" id="SSF101478">
    <property type="entry name" value="ADP-ribosylglycohydrolase"/>
    <property type="match status" value="1"/>
</dbReference>
<dbReference type="Pfam" id="PF03747">
    <property type="entry name" value="ADP_ribosyl_GH"/>
    <property type="match status" value="1"/>
</dbReference>
<reference evidence="4" key="2">
    <citation type="submission" date="2021-04" db="EMBL/GenBank/DDBJ databases">
        <authorList>
            <person name="Gilroy R."/>
        </authorList>
    </citation>
    <scope>NUCLEOTIDE SEQUENCE</scope>
    <source>
        <strain evidence="4">ChiSxjej3B15-24422</strain>
    </source>
</reference>
<comment type="caution">
    <text evidence="4">The sequence shown here is derived from an EMBL/GenBank/DDBJ whole genome shotgun (WGS) entry which is preliminary data.</text>
</comment>
<comment type="cofactor">
    <cofactor evidence="3">
        <name>Mg(2+)</name>
        <dbReference type="ChEBI" id="CHEBI:18420"/>
    </cofactor>
    <text evidence="3">Binds 2 magnesium ions per subunit.</text>
</comment>
<dbReference type="PANTHER" id="PTHR16222:SF24">
    <property type="entry name" value="ADP-RIBOSYLHYDROLASE ARH3"/>
    <property type="match status" value="1"/>
</dbReference>
<proteinExistence type="inferred from homology"/>
<dbReference type="GO" id="GO:0016787">
    <property type="term" value="F:hydrolase activity"/>
    <property type="evidence" value="ECO:0007669"/>
    <property type="project" value="UniProtKB-KW"/>
</dbReference>
<evidence type="ECO:0000256" key="3">
    <source>
        <dbReference type="PIRSR" id="PIRSR605502-1"/>
    </source>
</evidence>
<dbReference type="InterPro" id="IPR050792">
    <property type="entry name" value="ADP-ribosylglycohydrolase"/>
</dbReference>
<keyword evidence="2" id="KW-0378">Hydrolase</keyword>
<dbReference type="AlphaFoldDB" id="A0A9D1YN84"/>
<dbReference type="Proteomes" id="UP000824007">
    <property type="component" value="Unassembled WGS sequence"/>
</dbReference>
<feature type="binding site" evidence="3">
    <location>
        <position position="278"/>
    </location>
    <ligand>
        <name>Mg(2+)</name>
        <dbReference type="ChEBI" id="CHEBI:18420"/>
        <label>1</label>
    </ligand>
</feature>
<keyword evidence="3" id="KW-0479">Metal-binding</keyword>
<accession>A0A9D1YN84</accession>
<protein>
    <submittedName>
        <fullName evidence="4">ADP-ribosylglycohydrolase family protein</fullName>
    </submittedName>
</protein>
<feature type="binding site" evidence="3">
    <location>
        <position position="54"/>
    </location>
    <ligand>
        <name>Mg(2+)</name>
        <dbReference type="ChEBI" id="CHEBI:18420"/>
        <label>1</label>
    </ligand>
</feature>
<evidence type="ECO:0000313" key="5">
    <source>
        <dbReference type="Proteomes" id="UP000824007"/>
    </source>
</evidence>
<evidence type="ECO:0000256" key="2">
    <source>
        <dbReference type="ARBA" id="ARBA00022801"/>
    </source>
</evidence>